<dbReference type="Gene3D" id="2.40.50.140">
    <property type="entry name" value="Nucleic acid-binding proteins"/>
    <property type="match status" value="1"/>
</dbReference>
<evidence type="ECO:0000313" key="6">
    <source>
        <dbReference type="Proteomes" id="UP000386466"/>
    </source>
</evidence>
<accession>A0A485MNF6</accession>
<gene>
    <name evidence="5" type="ORF">LYPA_23C009401</name>
</gene>
<evidence type="ECO:0000256" key="3">
    <source>
        <dbReference type="ARBA" id="ARBA00023274"/>
    </source>
</evidence>
<dbReference type="EMBL" id="CAAGRJ010004510">
    <property type="protein sequence ID" value="VFV22430.1"/>
    <property type="molecule type" value="Genomic_DNA"/>
</dbReference>
<proteinExistence type="inferred from homology"/>
<sequence>MRKCRSLHTARKLHSHRQDQKWHDKHCKKAHFSTALKASPFGGASHAKGIVLEITEVEAKQPNSATSGSVSESS</sequence>
<keyword evidence="3" id="KW-0687">Ribonucleoprotein</keyword>
<evidence type="ECO:0000313" key="5">
    <source>
        <dbReference type="EMBL" id="VFV22430.1"/>
    </source>
</evidence>
<dbReference type="AlphaFoldDB" id="A0A485MNF6"/>
<evidence type="ECO:0000256" key="1">
    <source>
        <dbReference type="ARBA" id="ARBA00005657"/>
    </source>
</evidence>
<dbReference type="SUPFAM" id="SSF50249">
    <property type="entry name" value="Nucleic acid-binding proteins"/>
    <property type="match status" value="1"/>
</dbReference>
<keyword evidence="2 5" id="KW-0689">Ribosomal protein</keyword>
<feature type="compositionally biased region" description="Basic residues" evidence="4">
    <location>
        <begin position="1"/>
        <end position="15"/>
    </location>
</feature>
<feature type="region of interest" description="Disordered" evidence="4">
    <location>
        <begin position="1"/>
        <end position="24"/>
    </location>
</feature>
<keyword evidence="6" id="KW-1185">Reference proteome</keyword>
<dbReference type="InterPro" id="IPR012340">
    <property type="entry name" value="NA-bd_OB-fold"/>
</dbReference>
<dbReference type="GO" id="GO:0003735">
    <property type="term" value="F:structural constituent of ribosome"/>
    <property type="evidence" value="ECO:0007669"/>
    <property type="project" value="InterPro"/>
</dbReference>
<evidence type="ECO:0000256" key="4">
    <source>
        <dbReference type="SAM" id="MobiDB-lite"/>
    </source>
</evidence>
<protein>
    <submittedName>
        <fullName evidence="5">40s ribosomal protein s23-like</fullName>
    </submittedName>
</protein>
<dbReference type="Proteomes" id="UP000386466">
    <property type="component" value="Unassembled WGS sequence"/>
</dbReference>
<comment type="similarity">
    <text evidence="1">Belongs to the universal ribosomal protein uS12 family.</text>
</comment>
<reference evidence="5 6" key="1">
    <citation type="submission" date="2019-01" db="EMBL/GenBank/DDBJ databases">
        <authorList>
            <person name="Alioto T."/>
            <person name="Alioto T."/>
        </authorList>
    </citation>
    <scope>NUCLEOTIDE SEQUENCE [LARGE SCALE GENOMIC DNA]</scope>
</reference>
<dbReference type="GO" id="GO:0006412">
    <property type="term" value="P:translation"/>
    <property type="evidence" value="ECO:0007669"/>
    <property type="project" value="InterPro"/>
</dbReference>
<dbReference type="GO" id="GO:0005840">
    <property type="term" value="C:ribosome"/>
    <property type="evidence" value="ECO:0007669"/>
    <property type="project" value="UniProtKB-KW"/>
</dbReference>
<name>A0A485MNF6_LYNPA</name>
<dbReference type="InterPro" id="IPR006032">
    <property type="entry name" value="Ribosomal_uS12"/>
</dbReference>
<evidence type="ECO:0000256" key="2">
    <source>
        <dbReference type="ARBA" id="ARBA00022980"/>
    </source>
</evidence>
<organism evidence="5 6">
    <name type="scientific">Lynx pardinus</name>
    <name type="common">Iberian lynx</name>
    <name type="synonym">Felis pardina</name>
    <dbReference type="NCBI Taxonomy" id="191816"/>
    <lineage>
        <taxon>Eukaryota</taxon>
        <taxon>Metazoa</taxon>
        <taxon>Chordata</taxon>
        <taxon>Craniata</taxon>
        <taxon>Vertebrata</taxon>
        <taxon>Euteleostomi</taxon>
        <taxon>Mammalia</taxon>
        <taxon>Eutheria</taxon>
        <taxon>Laurasiatheria</taxon>
        <taxon>Carnivora</taxon>
        <taxon>Feliformia</taxon>
        <taxon>Felidae</taxon>
        <taxon>Felinae</taxon>
        <taxon>Lynx</taxon>
    </lineage>
</organism>
<dbReference type="GO" id="GO:1990904">
    <property type="term" value="C:ribonucleoprotein complex"/>
    <property type="evidence" value="ECO:0007669"/>
    <property type="project" value="UniProtKB-KW"/>
</dbReference>
<dbReference type="Pfam" id="PF00164">
    <property type="entry name" value="Ribosom_S12_S23"/>
    <property type="match status" value="1"/>
</dbReference>